<organism evidence="2 3">
    <name type="scientific">Microbotryum saponariae</name>
    <dbReference type="NCBI Taxonomy" id="289078"/>
    <lineage>
        <taxon>Eukaryota</taxon>
        <taxon>Fungi</taxon>
        <taxon>Dikarya</taxon>
        <taxon>Basidiomycota</taxon>
        <taxon>Pucciniomycotina</taxon>
        <taxon>Microbotryomycetes</taxon>
        <taxon>Microbotryales</taxon>
        <taxon>Microbotryaceae</taxon>
        <taxon>Microbotryum</taxon>
    </lineage>
</organism>
<dbReference type="AlphaFoldDB" id="A0A2X0MY42"/>
<dbReference type="Proteomes" id="UP000249723">
    <property type="component" value="Unassembled WGS sequence"/>
</dbReference>
<feature type="region of interest" description="Disordered" evidence="1">
    <location>
        <begin position="108"/>
        <end position="131"/>
    </location>
</feature>
<keyword evidence="3" id="KW-1185">Reference proteome</keyword>
<protein>
    <submittedName>
        <fullName evidence="2">BZ3500_MvSof-1268-A1-R1_Chr1-2g01365 protein</fullName>
    </submittedName>
</protein>
<evidence type="ECO:0000256" key="1">
    <source>
        <dbReference type="SAM" id="MobiDB-lite"/>
    </source>
</evidence>
<sequence length="131" mass="14195">MTVACAEQSLVDDVIALRSKMHAASRADTEGLSFSAGIYGGDFRKLPTFFGDDESFDAIEPWALEVVFIRQCYRPLDTTTTTTTSDLALAVRGVVKGEHRDQLGALVPSAVDAVTAPKPREDRGQRSQPHA</sequence>
<gene>
    <name evidence="2" type="ORF">BZ3500_MVSOF-1268-A1-R1_CHR1-2G01365</name>
</gene>
<accession>A0A2X0MY42</accession>
<evidence type="ECO:0000313" key="3">
    <source>
        <dbReference type="Proteomes" id="UP000249723"/>
    </source>
</evidence>
<evidence type="ECO:0000313" key="2">
    <source>
        <dbReference type="EMBL" id="SCZ91369.1"/>
    </source>
</evidence>
<reference evidence="3" key="1">
    <citation type="submission" date="2016-10" db="EMBL/GenBank/DDBJ databases">
        <authorList>
            <person name="Jeantristanb JTB J.-T."/>
            <person name="Ricardo R."/>
        </authorList>
    </citation>
    <scope>NUCLEOTIDE SEQUENCE [LARGE SCALE GENOMIC DNA]</scope>
</reference>
<dbReference type="EMBL" id="FMWP01000015">
    <property type="protein sequence ID" value="SCZ91369.1"/>
    <property type="molecule type" value="Genomic_DNA"/>
</dbReference>
<name>A0A2X0MY42_9BASI</name>
<proteinExistence type="predicted"/>